<evidence type="ECO:0000256" key="4">
    <source>
        <dbReference type="ARBA" id="ARBA00023136"/>
    </source>
</evidence>
<proteinExistence type="predicted"/>
<keyword evidence="3 5" id="KW-1133">Transmembrane helix</keyword>
<evidence type="ECO:0000256" key="5">
    <source>
        <dbReference type="SAM" id="Phobius"/>
    </source>
</evidence>
<gene>
    <name evidence="7" type="ORF">METZ01_LOCUS445001</name>
</gene>
<feature type="transmembrane region" description="Helical" evidence="5">
    <location>
        <begin position="20"/>
        <end position="41"/>
    </location>
</feature>
<dbReference type="Pfam" id="PF00892">
    <property type="entry name" value="EamA"/>
    <property type="match status" value="1"/>
</dbReference>
<feature type="transmembrane region" description="Helical" evidence="5">
    <location>
        <begin position="112"/>
        <end position="132"/>
    </location>
</feature>
<organism evidence="7">
    <name type="scientific">marine metagenome</name>
    <dbReference type="NCBI Taxonomy" id="408172"/>
    <lineage>
        <taxon>unclassified sequences</taxon>
        <taxon>metagenomes</taxon>
        <taxon>ecological metagenomes</taxon>
    </lineage>
</organism>
<evidence type="ECO:0000313" key="7">
    <source>
        <dbReference type="EMBL" id="SVD92147.1"/>
    </source>
</evidence>
<evidence type="ECO:0000256" key="2">
    <source>
        <dbReference type="ARBA" id="ARBA00022692"/>
    </source>
</evidence>
<feature type="non-terminal residue" evidence="7">
    <location>
        <position position="164"/>
    </location>
</feature>
<evidence type="ECO:0000256" key="3">
    <source>
        <dbReference type="ARBA" id="ARBA00022989"/>
    </source>
</evidence>
<dbReference type="EMBL" id="UINC01182118">
    <property type="protein sequence ID" value="SVD92147.1"/>
    <property type="molecule type" value="Genomic_DNA"/>
</dbReference>
<feature type="transmembrane region" description="Helical" evidence="5">
    <location>
        <begin position="139"/>
        <end position="157"/>
    </location>
</feature>
<name>A0A382Z9E9_9ZZZZ</name>
<keyword evidence="4 5" id="KW-0472">Membrane</keyword>
<feature type="transmembrane region" description="Helical" evidence="5">
    <location>
        <begin position="53"/>
        <end position="72"/>
    </location>
</feature>
<comment type="subcellular location">
    <subcellularLocation>
        <location evidence="1">Membrane</location>
        <topology evidence="1">Multi-pass membrane protein</topology>
    </subcellularLocation>
</comment>
<dbReference type="InterPro" id="IPR050638">
    <property type="entry name" value="AA-Vitamin_Transporters"/>
</dbReference>
<dbReference type="PANTHER" id="PTHR32322">
    <property type="entry name" value="INNER MEMBRANE TRANSPORTER"/>
    <property type="match status" value="1"/>
</dbReference>
<dbReference type="InterPro" id="IPR037185">
    <property type="entry name" value="EmrE-like"/>
</dbReference>
<dbReference type="InterPro" id="IPR000620">
    <property type="entry name" value="EamA_dom"/>
</dbReference>
<dbReference type="AlphaFoldDB" id="A0A382Z9E9"/>
<dbReference type="GO" id="GO:0016020">
    <property type="term" value="C:membrane"/>
    <property type="evidence" value="ECO:0007669"/>
    <property type="project" value="UniProtKB-SubCell"/>
</dbReference>
<keyword evidence="2 5" id="KW-0812">Transmembrane</keyword>
<feature type="domain" description="EamA" evidence="6">
    <location>
        <begin position="26"/>
        <end position="153"/>
    </location>
</feature>
<sequence>MAASDRNDVPAPLEAERRPFGIIDWLLLAAAATIWGSSFLFMDVALDAEHPGLITWLRPVLGLAALACFPAARRPVERSDRGRLLILGITWMAFPFTLFPLAQQWIDSSVTGMLNSAMPVATVLVGAVAFGVAVQRPQVLGVAVGVVGIFMIGLPTARGGDTSA</sequence>
<evidence type="ECO:0000259" key="6">
    <source>
        <dbReference type="Pfam" id="PF00892"/>
    </source>
</evidence>
<reference evidence="7" key="1">
    <citation type="submission" date="2018-05" db="EMBL/GenBank/DDBJ databases">
        <authorList>
            <person name="Lanie J.A."/>
            <person name="Ng W.-L."/>
            <person name="Kazmierczak K.M."/>
            <person name="Andrzejewski T.M."/>
            <person name="Davidsen T.M."/>
            <person name="Wayne K.J."/>
            <person name="Tettelin H."/>
            <person name="Glass J.I."/>
            <person name="Rusch D."/>
            <person name="Podicherti R."/>
            <person name="Tsui H.-C.T."/>
            <person name="Winkler M.E."/>
        </authorList>
    </citation>
    <scope>NUCLEOTIDE SEQUENCE</scope>
</reference>
<accession>A0A382Z9E9</accession>
<protein>
    <recommendedName>
        <fullName evidence="6">EamA domain-containing protein</fullName>
    </recommendedName>
</protein>
<dbReference type="PANTHER" id="PTHR32322:SF9">
    <property type="entry name" value="AMINO-ACID METABOLITE EFFLUX PUMP-RELATED"/>
    <property type="match status" value="1"/>
</dbReference>
<feature type="transmembrane region" description="Helical" evidence="5">
    <location>
        <begin position="84"/>
        <end position="106"/>
    </location>
</feature>
<evidence type="ECO:0000256" key="1">
    <source>
        <dbReference type="ARBA" id="ARBA00004141"/>
    </source>
</evidence>
<dbReference type="SUPFAM" id="SSF103481">
    <property type="entry name" value="Multidrug resistance efflux transporter EmrE"/>
    <property type="match status" value="1"/>
</dbReference>